<protein>
    <submittedName>
        <fullName evidence="1">YccS/YhfK family integral membrane protein</fullName>
    </submittedName>
</protein>
<dbReference type="AlphaFoldDB" id="A0A3S4U9T8"/>
<dbReference type="KEGG" id="rpne:NCTC8284_02388"/>
<reference evidence="1 2" key="1">
    <citation type="submission" date="2018-12" db="EMBL/GenBank/DDBJ databases">
        <authorList>
            <consortium name="Pathogen Informatics"/>
        </authorList>
    </citation>
    <scope>NUCLEOTIDE SEQUENCE [LARGE SCALE GENOMIC DNA]</scope>
    <source>
        <strain evidence="1 2">NCTC8284</strain>
    </source>
</reference>
<accession>A0A3S4U9T8</accession>
<dbReference type="Proteomes" id="UP000278733">
    <property type="component" value="Chromosome"/>
</dbReference>
<evidence type="ECO:0000313" key="1">
    <source>
        <dbReference type="EMBL" id="VEH67202.1"/>
    </source>
</evidence>
<evidence type="ECO:0000313" key="2">
    <source>
        <dbReference type="Proteomes" id="UP000278733"/>
    </source>
</evidence>
<sequence length="175" mass="20229">MGFSTESALIPRILDTLLGSAIAWFGVSYLWPDWKYLQLDKVSRLAIKSDARYLLHITSQLQFSKSDDLKYRIARRNAHEYNAALSTTISNMNSEPMKYQAHLQEGFDLLKINYSLLSYISALGSYRYKMRELQQTTGFLSGFYPTAKKLFTLLKTSKNLLRKFSINYLRTLNSV</sequence>
<name>A0A3S4U9T8_9PAST</name>
<proteinExistence type="predicted"/>
<gene>
    <name evidence="1" type="primary">yccS_3</name>
    <name evidence="1" type="ORF">NCTC8284_02388</name>
</gene>
<dbReference type="EMBL" id="LR134405">
    <property type="protein sequence ID" value="VEH67202.1"/>
    <property type="molecule type" value="Genomic_DNA"/>
</dbReference>
<organism evidence="1 2">
    <name type="scientific">Rodentibacter pneumotropicus</name>
    <dbReference type="NCBI Taxonomy" id="758"/>
    <lineage>
        <taxon>Bacteria</taxon>
        <taxon>Pseudomonadati</taxon>
        <taxon>Pseudomonadota</taxon>
        <taxon>Gammaproteobacteria</taxon>
        <taxon>Pasteurellales</taxon>
        <taxon>Pasteurellaceae</taxon>
        <taxon>Rodentibacter</taxon>
    </lineage>
</organism>